<keyword evidence="5 15" id="KW-0812">Transmembrane</keyword>
<dbReference type="Pfam" id="PF17862">
    <property type="entry name" value="AAA_lid_3"/>
    <property type="match status" value="1"/>
</dbReference>
<dbReference type="SUPFAM" id="SSF140990">
    <property type="entry name" value="FtsH protease domain-like"/>
    <property type="match status" value="1"/>
</dbReference>
<gene>
    <name evidence="15" type="primary">ftsH</name>
    <name evidence="19" type="ORF">SAMN05216469_11242</name>
</gene>
<dbReference type="GO" id="GO:0006508">
    <property type="term" value="P:proteolysis"/>
    <property type="evidence" value="ECO:0007669"/>
    <property type="project" value="UniProtKB-KW"/>
</dbReference>
<dbReference type="GO" id="GO:0005886">
    <property type="term" value="C:plasma membrane"/>
    <property type="evidence" value="ECO:0007669"/>
    <property type="project" value="UniProtKB-SubCell"/>
</dbReference>
<dbReference type="SUPFAM" id="SSF52540">
    <property type="entry name" value="P-loop containing nucleoside triphosphate hydrolases"/>
    <property type="match status" value="1"/>
</dbReference>
<evidence type="ECO:0000256" key="10">
    <source>
        <dbReference type="ARBA" id="ARBA00022840"/>
    </source>
</evidence>
<dbReference type="HAMAP" id="MF_01458">
    <property type="entry name" value="FtsH"/>
    <property type="match status" value="1"/>
</dbReference>
<dbReference type="InterPro" id="IPR000642">
    <property type="entry name" value="Peptidase_M41"/>
</dbReference>
<comment type="similarity">
    <text evidence="16">Belongs to the AAA ATPase family.</text>
</comment>
<evidence type="ECO:0000256" key="2">
    <source>
        <dbReference type="ARBA" id="ARBA00010044"/>
    </source>
</evidence>
<feature type="transmembrane region" description="Helical" evidence="15">
    <location>
        <begin position="7"/>
        <end position="27"/>
    </location>
</feature>
<feature type="binding site" evidence="15">
    <location>
        <position position="434"/>
    </location>
    <ligand>
        <name>Zn(2+)</name>
        <dbReference type="ChEBI" id="CHEBI:29105"/>
        <note>catalytic</note>
    </ligand>
</feature>
<evidence type="ECO:0000256" key="13">
    <source>
        <dbReference type="ARBA" id="ARBA00023136"/>
    </source>
</evidence>
<dbReference type="EMBL" id="FOAT01000012">
    <property type="protein sequence ID" value="SEL12091.1"/>
    <property type="molecule type" value="Genomic_DNA"/>
</dbReference>
<dbReference type="RefSeq" id="WP_074834226.1">
    <property type="nucleotide sequence ID" value="NZ_FOAT01000012.1"/>
</dbReference>
<dbReference type="GO" id="GO:0005524">
    <property type="term" value="F:ATP binding"/>
    <property type="evidence" value="ECO:0007669"/>
    <property type="project" value="UniProtKB-UniRule"/>
</dbReference>
<keyword evidence="19" id="KW-0131">Cell cycle</keyword>
<feature type="active site" evidence="15">
    <location>
        <position position="435"/>
    </location>
</feature>
<dbReference type="GO" id="GO:0008270">
    <property type="term" value="F:zinc ion binding"/>
    <property type="evidence" value="ECO:0007669"/>
    <property type="project" value="UniProtKB-UniRule"/>
</dbReference>
<evidence type="ECO:0000256" key="3">
    <source>
        <dbReference type="ARBA" id="ARBA00022475"/>
    </source>
</evidence>
<feature type="region of interest" description="Disordered" evidence="17">
    <location>
        <begin position="618"/>
        <end position="672"/>
    </location>
</feature>
<evidence type="ECO:0000256" key="1">
    <source>
        <dbReference type="ARBA" id="ARBA00004370"/>
    </source>
</evidence>
<dbReference type="NCBIfam" id="TIGR01241">
    <property type="entry name" value="FtsH_fam"/>
    <property type="match status" value="1"/>
</dbReference>
<evidence type="ECO:0000256" key="6">
    <source>
        <dbReference type="ARBA" id="ARBA00022723"/>
    </source>
</evidence>
<dbReference type="Pfam" id="PF01434">
    <property type="entry name" value="Peptidase_M41"/>
    <property type="match status" value="1"/>
</dbReference>
<proteinExistence type="inferred from homology"/>
<evidence type="ECO:0000256" key="17">
    <source>
        <dbReference type="SAM" id="MobiDB-lite"/>
    </source>
</evidence>
<dbReference type="Gene3D" id="1.10.8.60">
    <property type="match status" value="1"/>
</dbReference>
<keyword evidence="6 15" id="KW-0479">Metal-binding</keyword>
<evidence type="ECO:0000256" key="5">
    <source>
        <dbReference type="ARBA" id="ARBA00022692"/>
    </source>
</evidence>
<feature type="transmembrane region" description="Helical" evidence="15">
    <location>
        <begin position="122"/>
        <end position="143"/>
    </location>
</feature>
<evidence type="ECO:0000256" key="4">
    <source>
        <dbReference type="ARBA" id="ARBA00022670"/>
    </source>
</evidence>
<reference evidence="19 20" key="1">
    <citation type="submission" date="2016-10" db="EMBL/GenBank/DDBJ databases">
        <authorList>
            <person name="de Groot N.N."/>
        </authorList>
    </citation>
    <scope>NUCLEOTIDE SEQUENCE [LARGE SCALE GENOMIC DNA]</scope>
    <source>
        <strain evidence="19 20">KH2T6</strain>
    </source>
</reference>
<dbReference type="SMART" id="SM00382">
    <property type="entry name" value="AAA"/>
    <property type="match status" value="1"/>
</dbReference>
<dbReference type="Pfam" id="PF00004">
    <property type="entry name" value="AAA"/>
    <property type="match status" value="1"/>
</dbReference>
<feature type="binding site" evidence="15">
    <location>
        <position position="438"/>
    </location>
    <ligand>
        <name>Zn(2+)</name>
        <dbReference type="ChEBI" id="CHEBI:29105"/>
        <note>catalytic</note>
    </ligand>
</feature>
<dbReference type="InterPro" id="IPR003959">
    <property type="entry name" value="ATPase_AAA_core"/>
</dbReference>
<evidence type="ECO:0000256" key="7">
    <source>
        <dbReference type="ARBA" id="ARBA00022741"/>
    </source>
</evidence>
<evidence type="ECO:0000256" key="8">
    <source>
        <dbReference type="ARBA" id="ARBA00022801"/>
    </source>
</evidence>
<name>A0A1H7MLU1_RUMAL</name>
<dbReference type="Proteomes" id="UP000186015">
    <property type="component" value="Unassembled WGS sequence"/>
</dbReference>
<sequence length="672" mass="74025">MKNGGKSLLIYLVVSICIITGLVYMLMSMSTKSDEVKYSEVMGQFDALEVCEFKLDLGSGELKYKLKEDPETEHNYKVPNVSLFVNEVLGGEEAVNYRLKYDAANPKEPLEYDLVPISDNSFWLNLIPTFLMLGVMIFFFVFMMKSAGGGKMSGFGKTNARLAPSSKKATFADVAGADEEKEELKEIVDFLKDNRKYAEIGARIPKGVLLLGPPGTGKTLLARAVAGEANVPFFSISGSDFVEMFVGVGASRVRDLFEQAKKSAPSIIFIDEIDAVGRQRGAGLGGGHDEREQTLNQLLVEMDGFEDNESVIVMAATNRRDILDPALLRPGRFDRQILVSYPDIKGREEILKVHTKNKPLAPDVSLETIAKTTVGFTGADLENLANEASLLAARKNKKAITKADMEEAAIKVVAGPEKRSKVVSEAEKRLTAYHEAGHAICTYYCQKADKVHQVTIIPRGQAGGFTMSLPEKDKAFVSKNEMYNNIVVLLGGRVAEKLILDDISTGASNDLERATATARNMVTRYGFSDNLGPVVYGQGEHEVFLGRDYTNTPSYSDNVAAEIDNEIRTIVETAFEQAETLLKEHIDQLHLVAKYLMKNEKIDGIKFEKLMKGELPESDFEDDAKETVEDIEIKDTVEDIAVTEESKDSVDESEISESTSVSLGKDNKDSIE</sequence>
<dbReference type="PANTHER" id="PTHR23076">
    <property type="entry name" value="METALLOPROTEASE M41 FTSH"/>
    <property type="match status" value="1"/>
</dbReference>
<organism evidence="19 20">
    <name type="scientific">Ruminococcus albus</name>
    <dbReference type="NCBI Taxonomy" id="1264"/>
    <lineage>
        <taxon>Bacteria</taxon>
        <taxon>Bacillati</taxon>
        <taxon>Bacillota</taxon>
        <taxon>Clostridia</taxon>
        <taxon>Eubacteriales</taxon>
        <taxon>Oscillospiraceae</taxon>
        <taxon>Ruminococcus</taxon>
    </lineage>
</organism>
<keyword evidence="9 15" id="KW-0862">Zinc</keyword>
<dbReference type="OrthoDB" id="9809379at2"/>
<keyword evidence="13 15" id="KW-0472">Membrane</keyword>
<keyword evidence="10 15" id="KW-0067">ATP-binding</keyword>
<keyword evidence="3 15" id="KW-1003">Cell membrane</keyword>
<dbReference type="Gene3D" id="1.20.58.760">
    <property type="entry name" value="Peptidase M41"/>
    <property type="match status" value="1"/>
</dbReference>
<dbReference type="InterPro" id="IPR005936">
    <property type="entry name" value="FtsH"/>
</dbReference>
<keyword evidence="19" id="KW-0132">Cell division</keyword>
<comment type="similarity">
    <text evidence="2 15">In the C-terminal section; belongs to the peptidase M41 family.</text>
</comment>
<dbReference type="InterPro" id="IPR027417">
    <property type="entry name" value="P-loop_NTPase"/>
</dbReference>
<dbReference type="AlphaFoldDB" id="A0A1H7MLU1"/>
<dbReference type="InterPro" id="IPR003593">
    <property type="entry name" value="AAA+_ATPase"/>
</dbReference>
<keyword evidence="4 15" id="KW-0645">Protease</keyword>
<dbReference type="EC" id="3.4.24.-" evidence="15"/>
<comment type="similarity">
    <text evidence="14 15">In the central section; belongs to the AAA ATPase family.</text>
</comment>
<dbReference type="PROSITE" id="PS00674">
    <property type="entry name" value="AAA"/>
    <property type="match status" value="1"/>
</dbReference>
<dbReference type="FunFam" id="1.20.58.760:FF:000001">
    <property type="entry name" value="ATP-dependent zinc metalloprotease FtsH"/>
    <property type="match status" value="1"/>
</dbReference>
<comment type="subunit">
    <text evidence="15">Homohexamer.</text>
</comment>
<feature type="compositionally biased region" description="Basic and acidic residues" evidence="17">
    <location>
        <begin position="625"/>
        <end position="637"/>
    </location>
</feature>
<feature type="binding site" evidence="15">
    <location>
        <begin position="212"/>
        <end position="219"/>
    </location>
    <ligand>
        <name>ATP</name>
        <dbReference type="ChEBI" id="CHEBI:30616"/>
    </ligand>
</feature>
<keyword evidence="8 15" id="KW-0378">Hydrolase</keyword>
<evidence type="ECO:0000256" key="11">
    <source>
        <dbReference type="ARBA" id="ARBA00022989"/>
    </source>
</evidence>
<evidence type="ECO:0000259" key="18">
    <source>
        <dbReference type="SMART" id="SM00382"/>
    </source>
</evidence>
<keyword evidence="12 15" id="KW-0482">Metalloprotease</keyword>
<dbReference type="InterPro" id="IPR003960">
    <property type="entry name" value="ATPase_AAA_CS"/>
</dbReference>
<feature type="binding site" evidence="15">
    <location>
        <position position="510"/>
    </location>
    <ligand>
        <name>Zn(2+)</name>
        <dbReference type="ChEBI" id="CHEBI:29105"/>
        <note>catalytic</note>
    </ligand>
</feature>
<dbReference type="PANTHER" id="PTHR23076:SF113">
    <property type="entry name" value="ATP-DEPENDENT ZINC METALLOPROTEASE FTSH 1, CHLOROPLASTIC-RELATED"/>
    <property type="match status" value="1"/>
</dbReference>
<dbReference type="GO" id="GO:0016887">
    <property type="term" value="F:ATP hydrolysis activity"/>
    <property type="evidence" value="ECO:0007669"/>
    <property type="project" value="UniProtKB-UniRule"/>
</dbReference>
<dbReference type="FunFam" id="1.10.8.60:FF:000001">
    <property type="entry name" value="ATP-dependent zinc metalloprotease FtsH"/>
    <property type="match status" value="1"/>
</dbReference>
<protein>
    <recommendedName>
        <fullName evidence="15">ATP-dependent zinc metalloprotease FtsH</fullName>
        <ecNumber evidence="15">3.4.24.-</ecNumber>
    </recommendedName>
</protein>
<dbReference type="InterPro" id="IPR037219">
    <property type="entry name" value="Peptidase_M41-like"/>
</dbReference>
<comment type="function">
    <text evidence="15">Acts as a processive, ATP-dependent zinc metallopeptidase for both cytoplasmic and membrane proteins. Plays a role in the quality control of integral membrane proteins.</text>
</comment>
<keyword evidence="7 15" id="KW-0547">Nucleotide-binding</keyword>
<dbReference type="GO" id="GO:0051301">
    <property type="term" value="P:cell division"/>
    <property type="evidence" value="ECO:0007669"/>
    <property type="project" value="UniProtKB-KW"/>
</dbReference>
<evidence type="ECO:0000256" key="15">
    <source>
        <dbReference type="HAMAP-Rule" id="MF_01458"/>
    </source>
</evidence>
<evidence type="ECO:0000313" key="19">
    <source>
        <dbReference type="EMBL" id="SEL12091.1"/>
    </source>
</evidence>
<comment type="subcellular location">
    <subcellularLocation>
        <location evidence="15">Cell membrane</location>
        <topology evidence="15">Multi-pass membrane protein</topology>
        <orientation evidence="15">Cytoplasmic side</orientation>
    </subcellularLocation>
    <subcellularLocation>
        <location evidence="1">Membrane</location>
    </subcellularLocation>
</comment>
<evidence type="ECO:0000256" key="12">
    <source>
        <dbReference type="ARBA" id="ARBA00023049"/>
    </source>
</evidence>
<comment type="cofactor">
    <cofactor evidence="15">
        <name>Zn(2+)</name>
        <dbReference type="ChEBI" id="CHEBI:29105"/>
    </cofactor>
    <text evidence="15">Binds 1 zinc ion per subunit.</text>
</comment>
<evidence type="ECO:0000256" key="9">
    <source>
        <dbReference type="ARBA" id="ARBA00022833"/>
    </source>
</evidence>
<evidence type="ECO:0000256" key="14">
    <source>
        <dbReference type="ARBA" id="ARBA00061570"/>
    </source>
</evidence>
<dbReference type="GO" id="GO:0004176">
    <property type="term" value="F:ATP-dependent peptidase activity"/>
    <property type="evidence" value="ECO:0007669"/>
    <property type="project" value="InterPro"/>
</dbReference>
<accession>A0A1H7MLU1</accession>
<dbReference type="Gene3D" id="3.40.50.300">
    <property type="entry name" value="P-loop containing nucleotide triphosphate hydrolases"/>
    <property type="match status" value="1"/>
</dbReference>
<evidence type="ECO:0000256" key="16">
    <source>
        <dbReference type="RuleBase" id="RU003651"/>
    </source>
</evidence>
<keyword evidence="11 15" id="KW-1133">Transmembrane helix</keyword>
<feature type="domain" description="AAA+ ATPase" evidence="18">
    <location>
        <begin position="204"/>
        <end position="343"/>
    </location>
</feature>
<evidence type="ECO:0000313" key="20">
    <source>
        <dbReference type="Proteomes" id="UP000186015"/>
    </source>
</evidence>
<dbReference type="InterPro" id="IPR041569">
    <property type="entry name" value="AAA_lid_3"/>
</dbReference>
<dbReference type="CDD" id="cd19501">
    <property type="entry name" value="RecA-like_FtsH"/>
    <property type="match status" value="1"/>
</dbReference>
<dbReference type="GO" id="GO:0030163">
    <property type="term" value="P:protein catabolic process"/>
    <property type="evidence" value="ECO:0007669"/>
    <property type="project" value="UniProtKB-UniRule"/>
</dbReference>
<dbReference type="GO" id="GO:0004222">
    <property type="term" value="F:metalloendopeptidase activity"/>
    <property type="evidence" value="ECO:0007669"/>
    <property type="project" value="InterPro"/>
</dbReference>
<dbReference type="FunFam" id="3.40.50.300:FF:000001">
    <property type="entry name" value="ATP-dependent zinc metalloprotease FtsH"/>
    <property type="match status" value="1"/>
</dbReference>